<dbReference type="Pfam" id="PF12833">
    <property type="entry name" value="HTH_18"/>
    <property type="match status" value="1"/>
</dbReference>
<evidence type="ECO:0000313" key="6">
    <source>
        <dbReference type="Proteomes" id="UP000306509"/>
    </source>
</evidence>
<dbReference type="RefSeq" id="WP_027295409.1">
    <property type="nucleotide sequence ID" value="NZ_CABMJZ010000095.1"/>
</dbReference>
<keyword evidence="3" id="KW-0804">Transcription</keyword>
<evidence type="ECO:0000313" key="5">
    <source>
        <dbReference type="EMBL" id="TLC99835.1"/>
    </source>
</evidence>
<dbReference type="PROSITE" id="PS01124">
    <property type="entry name" value="HTH_ARAC_FAMILY_2"/>
    <property type="match status" value="1"/>
</dbReference>
<organism evidence="5 6">
    <name type="scientific">Robinsoniella peoriensis</name>
    <dbReference type="NCBI Taxonomy" id="180332"/>
    <lineage>
        <taxon>Bacteria</taxon>
        <taxon>Bacillati</taxon>
        <taxon>Bacillota</taxon>
        <taxon>Clostridia</taxon>
        <taxon>Lachnospirales</taxon>
        <taxon>Lachnospiraceae</taxon>
        <taxon>Robinsoniella</taxon>
    </lineage>
</organism>
<dbReference type="SUPFAM" id="SSF46689">
    <property type="entry name" value="Homeodomain-like"/>
    <property type="match status" value="2"/>
</dbReference>
<dbReference type="Proteomes" id="UP000306509">
    <property type="component" value="Unassembled WGS sequence"/>
</dbReference>
<dbReference type="SMART" id="SM00342">
    <property type="entry name" value="HTH_ARAC"/>
    <property type="match status" value="1"/>
</dbReference>
<dbReference type="InterPro" id="IPR014710">
    <property type="entry name" value="RmlC-like_jellyroll"/>
</dbReference>
<dbReference type="GO" id="GO:0043565">
    <property type="term" value="F:sequence-specific DNA binding"/>
    <property type="evidence" value="ECO:0007669"/>
    <property type="project" value="InterPro"/>
</dbReference>
<dbReference type="AlphaFoldDB" id="A0A4U8QCY9"/>
<dbReference type="InterPro" id="IPR018060">
    <property type="entry name" value="HTH_AraC"/>
</dbReference>
<dbReference type="PRINTS" id="PR00032">
    <property type="entry name" value="HTHARAC"/>
</dbReference>
<dbReference type="Gene3D" id="1.10.10.60">
    <property type="entry name" value="Homeodomain-like"/>
    <property type="match status" value="2"/>
</dbReference>
<protein>
    <submittedName>
        <fullName evidence="5">Bacillibactin transport regulator</fullName>
    </submittedName>
</protein>
<dbReference type="CDD" id="cd02208">
    <property type="entry name" value="cupin_RmlC-like"/>
    <property type="match status" value="1"/>
</dbReference>
<proteinExistence type="predicted"/>
<reference evidence="5 6" key="1">
    <citation type="journal article" date="2019" name="Anaerobe">
        <title>Detection of Robinsoniella peoriensis in multiple bone samples of a trauma patient.</title>
        <authorList>
            <person name="Schrottner P."/>
            <person name="Hartwich K."/>
            <person name="Bunk B."/>
            <person name="Schober I."/>
            <person name="Helbig S."/>
            <person name="Rudolph W.W."/>
            <person name="Gunzer F."/>
        </authorList>
    </citation>
    <scope>NUCLEOTIDE SEQUENCE [LARGE SCALE GENOMIC DNA]</scope>
    <source>
        <strain evidence="5 6">DSM 106044</strain>
    </source>
</reference>
<keyword evidence="2" id="KW-0238">DNA-binding</keyword>
<dbReference type="PANTHER" id="PTHR43280">
    <property type="entry name" value="ARAC-FAMILY TRANSCRIPTIONAL REGULATOR"/>
    <property type="match status" value="1"/>
</dbReference>
<evidence type="ECO:0000256" key="2">
    <source>
        <dbReference type="ARBA" id="ARBA00023125"/>
    </source>
</evidence>
<dbReference type="GO" id="GO:0003700">
    <property type="term" value="F:DNA-binding transcription factor activity"/>
    <property type="evidence" value="ECO:0007669"/>
    <property type="project" value="InterPro"/>
</dbReference>
<dbReference type="Gene3D" id="2.60.120.10">
    <property type="entry name" value="Jelly Rolls"/>
    <property type="match status" value="1"/>
</dbReference>
<dbReference type="OrthoDB" id="249627at2"/>
<evidence type="ECO:0000256" key="1">
    <source>
        <dbReference type="ARBA" id="ARBA00023015"/>
    </source>
</evidence>
<dbReference type="PROSITE" id="PS00041">
    <property type="entry name" value="HTH_ARAC_FAMILY_1"/>
    <property type="match status" value="1"/>
</dbReference>
<dbReference type="InterPro" id="IPR018062">
    <property type="entry name" value="HTH_AraC-typ_CS"/>
</dbReference>
<keyword evidence="1" id="KW-0805">Transcription regulation</keyword>
<comment type="caution">
    <text evidence="5">The sequence shown here is derived from an EMBL/GenBank/DDBJ whole genome shotgun (WGS) entry which is preliminary data.</text>
</comment>
<dbReference type="PANTHER" id="PTHR43280:SF2">
    <property type="entry name" value="HTH-TYPE TRANSCRIPTIONAL REGULATOR EXSA"/>
    <property type="match status" value="1"/>
</dbReference>
<dbReference type="InterPro" id="IPR011051">
    <property type="entry name" value="RmlC_Cupin_sf"/>
</dbReference>
<accession>A0A4U8QCY9</accession>
<dbReference type="InterPro" id="IPR020449">
    <property type="entry name" value="Tscrpt_reg_AraC-type_HTH"/>
</dbReference>
<dbReference type="SUPFAM" id="SSF51182">
    <property type="entry name" value="RmlC-like cupins"/>
    <property type="match status" value="1"/>
</dbReference>
<evidence type="ECO:0000256" key="3">
    <source>
        <dbReference type="ARBA" id="ARBA00023163"/>
    </source>
</evidence>
<feature type="domain" description="HTH araC/xylS-type" evidence="4">
    <location>
        <begin position="192"/>
        <end position="290"/>
    </location>
</feature>
<dbReference type="EMBL" id="QGQD01000065">
    <property type="protein sequence ID" value="TLC99835.1"/>
    <property type="molecule type" value="Genomic_DNA"/>
</dbReference>
<dbReference type="InterPro" id="IPR009057">
    <property type="entry name" value="Homeodomain-like_sf"/>
</dbReference>
<evidence type="ECO:0000259" key="4">
    <source>
        <dbReference type="PROSITE" id="PS01124"/>
    </source>
</evidence>
<keyword evidence="6" id="KW-1185">Reference proteome</keyword>
<dbReference type="InterPro" id="IPR003313">
    <property type="entry name" value="AraC-bd"/>
</dbReference>
<sequence>MVQYNKYELKTVVSISALINISYYKLPKNFLFSGESHDFWEFIYADQGELVITAGERRYLLKAGELAFHQPGEFHKFQETGHGGSNVIVVSFVCDSPCMENFRHKILFLNQSEKQCLHNVVNESELSYESFEKAPPNINMKKKASAPFGSDQLLKTSLEQLIICIYRHGDSIGIRERCIRSNELQNHAAAVKQISSLLETKYQEKLTLEKLAEIAGISISQLKRIFKEQTGYSVISYLTRIRIGEAKRLIQESNYTFTQIAEKTGFDNIYYFSRRFKEITGITPSEYALSLKNW</sequence>
<name>A0A4U8QCY9_9FIRM</name>
<gene>
    <name evidence="5" type="primary">btr_11</name>
    <name evidence="5" type="ORF">DSM106044_03361</name>
</gene>
<dbReference type="Pfam" id="PF02311">
    <property type="entry name" value="AraC_binding"/>
    <property type="match status" value="1"/>
</dbReference>